<name>A0ABV8M098_9ACTN</name>
<dbReference type="Proteomes" id="UP001595816">
    <property type="component" value="Unassembled WGS sequence"/>
</dbReference>
<dbReference type="SUPFAM" id="SSF54373">
    <property type="entry name" value="FAD-linked reductases, C-terminal domain"/>
    <property type="match status" value="1"/>
</dbReference>
<comment type="caution">
    <text evidence="2">The sequence shown here is derived from an EMBL/GenBank/DDBJ whole genome shotgun (WGS) entry which is preliminary data.</text>
</comment>
<sequence length="364" mass="40364">MTIRVIGAGLAGATVAHLLHQAGRRVEVLEGDPTWGGQLRTASAGGILYEPAGAHIFHTSDTAVWQLVTGLVEMLPYRHAVRTEAFDRVLSWPPQLSELRELPQWATVERELASRPAVPRADNFESWCVGLMGETLYHEFIEGYTRKQWGEDPKNLTAAWAPKRIELREDGYRDLFRDPHQGWPSGGYPKLLDALLREVPVVMGQRVTIDDWEDVCAGADAIVVTCALDEFFASHLGALPWRGVRLVNHYLPGVDHVLPCGVLNTPSPLKPHTRAIETKWMSGQTEPGTVVSYEYPGAPARHYPIDDVAGANRALARRYLDELAALPGPPRFVAGRLATYTYIDMDQVIRQGINTARRVLEALG</sequence>
<accession>A0ABV8M098</accession>
<dbReference type="InterPro" id="IPR036188">
    <property type="entry name" value="FAD/NAD-bd_sf"/>
</dbReference>
<dbReference type="PANTHER" id="PTHR21197:SF0">
    <property type="entry name" value="UDP-GALACTOPYRANOSE MUTASE"/>
    <property type="match status" value="1"/>
</dbReference>
<feature type="domain" description="UDP-galactopyranose mutase C-terminal" evidence="1">
    <location>
        <begin position="140"/>
        <end position="342"/>
    </location>
</feature>
<evidence type="ECO:0000313" key="2">
    <source>
        <dbReference type="EMBL" id="MFC4136740.1"/>
    </source>
</evidence>
<dbReference type="SUPFAM" id="SSF51971">
    <property type="entry name" value="Nucleotide-binding domain"/>
    <property type="match status" value="1"/>
</dbReference>
<proteinExistence type="predicted"/>
<dbReference type="InterPro" id="IPR015899">
    <property type="entry name" value="UDP-GalPyranose_mutase_C"/>
</dbReference>
<dbReference type="PANTHER" id="PTHR21197">
    <property type="entry name" value="UDP-GALACTOPYRANOSE MUTASE"/>
    <property type="match status" value="1"/>
</dbReference>
<gene>
    <name evidence="2" type="ORF">ACFOZ4_39560</name>
</gene>
<dbReference type="EMBL" id="JBHSAY010000033">
    <property type="protein sequence ID" value="MFC4136740.1"/>
    <property type="molecule type" value="Genomic_DNA"/>
</dbReference>
<keyword evidence="3" id="KW-1185">Reference proteome</keyword>
<dbReference type="Pfam" id="PF03275">
    <property type="entry name" value="GLF"/>
    <property type="match status" value="1"/>
</dbReference>
<dbReference type="Pfam" id="PF13450">
    <property type="entry name" value="NAD_binding_8"/>
    <property type="match status" value="1"/>
</dbReference>
<dbReference type="Gene3D" id="3.50.50.60">
    <property type="entry name" value="FAD/NAD(P)-binding domain"/>
    <property type="match status" value="1"/>
</dbReference>
<dbReference type="RefSeq" id="WP_253760588.1">
    <property type="nucleotide sequence ID" value="NZ_JAMZDZ010000001.1"/>
</dbReference>
<dbReference type="Gene3D" id="3.40.50.720">
    <property type="entry name" value="NAD(P)-binding Rossmann-like Domain"/>
    <property type="match status" value="2"/>
</dbReference>
<protein>
    <submittedName>
        <fullName evidence="2">UDP-galactopyranose mutase</fullName>
    </submittedName>
</protein>
<evidence type="ECO:0000313" key="3">
    <source>
        <dbReference type="Proteomes" id="UP001595816"/>
    </source>
</evidence>
<reference evidence="3" key="1">
    <citation type="journal article" date="2019" name="Int. J. Syst. Evol. Microbiol.">
        <title>The Global Catalogue of Microorganisms (GCM) 10K type strain sequencing project: providing services to taxonomists for standard genome sequencing and annotation.</title>
        <authorList>
            <consortium name="The Broad Institute Genomics Platform"/>
            <consortium name="The Broad Institute Genome Sequencing Center for Infectious Disease"/>
            <person name="Wu L."/>
            <person name="Ma J."/>
        </authorList>
    </citation>
    <scope>NUCLEOTIDE SEQUENCE [LARGE SCALE GENOMIC DNA]</scope>
    <source>
        <strain evidence="3">CGMCC 4.7289</strain>
    </source>
</reference>
<evidence type="ECO:0000259" key="1">
    <source>
        <dbReference type="Pfam" id="PF03275"/>
    </source>
</evidence>
<organism evidence="2 3">
    <name type="scientific">Hamadaea flava</name>
    <dbReference type="NCBI Taxonomy" id="1742688"/>
    <lineage>
        <taxon>Bacteria</taxon>
        <taxon>Bacillati</taxon>
        <taxon>Actinomycetota</taxon>
        <taxon>Actinomycetes</taxon>
        <taxon>Micromonosporales</taxon>
        <taxon>Micromonosporaceae</taxon>
        <taxon>Hamadaea</taxon>
    </lineage>
</organism>